<name>A0ACC2NH57_9HYME</name>
<proteinExistence type="predicted"/>
<dbReference type="EMBL" id="CM056743">
    <property type="protein sequence ID" value="KAJ8670523.1"/>
    <property type="molecule type" value="Genomic_DNA"/>
</dbReference>
<gene>
    <name evidence="1" type="ORF">QAD02_001782</name>
</gene>
<evidence type="ECO:0000313" key="1">
    <source>
        <dbReference type="EMBL" id="KAJ8670523.1"/>
    </source>
</evidence>
<keyword evidence="2" id="KW-1185">Reference proteome</keyword>
<accession>A0ACC2NH57</accession>
<comment type="caution">
    <text evidence="1">The sequence shown here is derived from an EMBL/GenBank/DDBJ whole genome shotgun (WGS) entry which is preliminary data.</text>
</comment>
<organism evidence="1 2">
    <name type="scientific">Eretmocerus hayati</name>
    <dbReference type="NCBI Taxonomy" id="131215"/>
    <lineage>
        <taxon>Eukaryota</taxon>
        <taxon>Metazoa</taxon>
        <taxon>Ecdysozoa</taxon>
        <taxon>Arthropoda</taxon>
        <taxon>Hexapoda</taxon>
        <taxon>Insecta</taxon>
        <taxon>Pterygota</taxon>
        <taxon>Neoptera</taxon>
        <taxon>Endopterygota</taxon>
        <taxon>Hymenoptera</taxon>
        <taxon>Apocrita</taxon>
        <taxon>Proctotrupomorpha</taxon>
        <taxon>Chalcidoidea</taxon>
        <taxon>Aphelinidae</taxon>
        <taxon>Aphelininae</taxon>
        <taxon>Eretmocerus</taxon>
    </lineage>
</organism>
<protein>
    <submittedName>
        <fullName evidence="1">Uncharacterized protein</fullName>
    </submittedName>
</protein>
<reference evidence="1" key="1">
    <citation type="submission" date="2023-04" db="EMBL/GenBank/DDBJ databases">
        <title>A chromosome-level genome assembly of the parasitoid wasp Eretmocerus hayati.</title>
        <authorList>
            <person name="Zhong Y."/>
            <person name="Liu S."/>
            <person name="Liu Y."/>
        </authorList>
    </citation>
    <scope>NUCLEOTIDE SEQUENCE</scope>
    <source>
        <strain evidence="1">ZJU_SS_LIU_2023</strain>
    </source>
</reference>
<evidence type="ECO:0000313" key="2">
    <source>
        <dbReference type="Proteomes" id="UP001239111"/>
    </source>
</evidence>
<sequence length="166" mass="19313">MRPSSELAKCSQIEKFGRTSEILYYNFIVSKTSLDLSWSKYFPPFINGTEMRTAILIRVKILQRQHEELTPEEIEAILVEPDDSNVAEDDGNLLEEISAAKSVVEILNYSNEGIEKAVNIDPYMTRSLKLKHECEKLLRPYEELYRDLVRRSRQSGMTEFIQKHLI</sequence>
<dbReference type="Proteomes" id="UP001239111">
    <property type="component" value="Chromosome 3"/>
</dbReference>